<dbReference type="NCBIfam" id="TIGR03426">
    <property type="entry name" value="shape_MreD"/>
    <property type="match status" value="1"/>
</dbReference>
<feature type="transmembrane region" description="Helical" evidence="8">
    <location>
        <begin position="144"/>
        <end position="164"/>
    </location>
</feature>
<name>A0A2W7N9G9_9BACT</name>
<protein>
    <submittedName>
        <fullName evidence="9">Rod shape-determining protein MreD</fullName>
    </submittedName>
</protein>
<evidence type="ECO:0000256" key="8">
    <source>
        <dbReference type="SAM" id="Phobius"/>
    </source>
</evidence>
<reference evidence="9 10" key="1">
    <citation type="submission" date="2018-06" db="EMBL/GenBank/DDBJ databases">
        <title>Genomic Encyclopedia of Archaeal and Bacterial Type Strains, Phase II (KMG-II): from individual species to whole genera.</title>
        <authorList>
            <person name="Goeker M."/>
        </authorList>
    </citation>
    <scope>NUCLEOTIDE SEQUENCE [LARGE SCALE GENOMIC DNA]</scope>
    <source>
        <strain evidence="9 10">DSM 6779</strain>
    </source>
</reference>
<keyword evidence="4 8" id="KW-0812">Transmembrane</keyword>
<gene>
    <name evidence="9" type="ORF">LX69_01675</name>
</gene>
<evidence type="ECO:0000256" key="3">
    <source>
        <dbReference type="ARBA" id="ARBA00022475"/>
    </source>
</evidence>
<sequence length="172" mass="19103">MIKDIVKHAFSFILFLLIQVLVVNQIHLGWVVNPYVYIAFILLLPIGTPGWLLLISAFAMGLGVDAFSNTPGMHAAASLLIAFLRPSLHRVMIPHDTFQPGTQPDVATFGLAWFIKYVVVMTMIHHTAFFLLEALSVEHMGVVVLKAFASMFVSVLLILLVQLFTVGSTKRR</sequence>
<keyword evidence="3" id="KW-1003">Cell membrane</keyword>
<evidence type="ECO:0000313" key="10">
    <source>
        <dbReference type="Proteomes" id="UP000249239"/>
    </source>
</evidence>
<organism evidence="9 10">
    <name type="scientific">Breznakibacter xylanolyticus</name>
    <dbReference type="NCBI Taxonomy" id="990"/>
    <lineage>
        <taxon>Bacteria</taxon>
        <taxon>Pseudomonadati</taxon>
        <taxon>Bacteroidota</taxon>
        <taxon>Bacteroidia</taxon>
        <taxon>Marinilabiliales</taxon>
        <taxon>Marinilabiliaceae</taxon>
        <taxon>Breznakibacter</taxon>
    </lineage>
</organism>
<dbReference type="AlphaFoldDB" id="A0A2W7N9G9"/>
<evidence type="ECO:0000256" key="1">
    <source>
        <dbReference type="ARBA" id="ARBA00004651"/>
    </source>
</evidence>
<dbReference type="GO" id="GO:0005886">
    <property type="term" value="C:plasma membrane"/>
    <property type="evidence" value="ECO:0007669"/>
    <property type="project" value="UniProtKB-SubCell"/>
</dbReference>
<evidence type="ECO:0000313" key="9">
    <source>
        <dbReference type="EMBL" id="PZX16861.1"/>
    </source>
</evidence>
<comment type="similarity">
    <text evidence="2">Belongs to the MreD family.</text>
</comment>
<accession>A0A2W7N9G9</accession>
<dbReference type="GO" id="GO:0008360">
    <property type="term" value="P:regulation of cell shape"/>
    <property type="evidence" value="ECO:0007669"/>
    <property type="project" value="UniProtKB-KW"/>
</dbReference>
<dbReference type="EMBL" id="QKZK01000011">
    <property type="protein sequence ID" value="PZX16861.1"/>
    <property type="molecule type" value="Genomic_DNA"/>
</dbReference>
<dbReference type="InterPro" id="IPR007227">
    <property type="entry name" value="Cell_shape_determining_MreD"/>
</dbReference>
<evidence type="ECO:0000256" key="7">
    <source>
        <dbReference type="ARBA" id="ARBA00023136"/>
    </source>
</evidence>
<keyword evidence="7 8" id="KW-0472">Membrane</keyword>
<keyword evidence="6 8" id="KW-1133">Transmembrane helix</keyword>
<feature type="transmembrane region" description="Helical" evidence="8">
    <location>
        <begin position="113"/>
        <end position="132"/>
    </location>
</feature>
<evidence type="ECO:0000256" key="6">
    <source>
        <dbReference type="ARBA" id="ARBA00022989"/>
    </source>
</evidence>
<dbReference type="Proteomes" id="UP000249239">
    <property type="component" value="Unassembled WGS sequence"/>
</dbReference>
<proteinExistence type="inferred from homology"/>
<comment type="subcellular location">
    <subcellularLocation>
        <location evidence="1">Cell membrane</location>
        <topology evidence="1">Multi-pass membrane protein</topology>
    </subcellularLocation>
</comment>
<feature type="transmembrane region" description="Helical" evidence="8">
    <location>
        <begin position="75"/>
        <end position="93"/>
    </location>
</feature>
<dbReference type="OrthoDB" id="1132160at2"/>
<feature type="transmembrane region" description="Helical" evidence="8">
    <location>
        <begin position="12"/>
        <end position="30"/>
    </location>
</feature>
<evidence type="ECO:0000256" key="2">
    <source>
        <dbReference type="ARBA" id="ARBA00007776"/>
    </source>
</evidence>
<evidence type="ECO:0000256" key="5">
    <source>
        <dbReference type="ARBA" id="ARBA00022960"/>
    </source>
</evidence>
<keyword evidence="5" id="KW-0133">Cell shape</keyword>
<evidence type="ECO:0000256" key="4">
    <source>
        <dbReference type="ARBA" id="ARBA00022692"/>
    </source>
</evidence>
<keyword evidence="10" id="KW-1185">Reference proteome</keyword>
<feature type="transmembrane region" description="Helical" evidence="8">
    <location>
        <begin position="36"/>
        <end position="63"/>
    </location>
</feature>
<dbReference type="RefSeq" id="WP_111445358.1">
    <property type="nucleotide sequence ID" value="NZ_QKZK01000011.1"/>
</dbReference>
<comment type="caution">
    <text evidence="9">The sequence shown here is derived from an EMBL/GenBank/DDBJ whole genome shotgun (WGS) entry which is preliminary data.</text>
</comment>